<evidence type="ECO:0000313" key="2">
    <source>
        <dbReference type="Proteomes" id="UP001161139"/>
    </source>
</evidence>
<accession>A0ABD4XVU7</accession>
<sequence>MNISKSDRIAALEIACRAERDSVERAERSGNCIAAAINRNRLEKAEIRLSAAVDCRSSDHQ</sequence>
<organism evidence="1 2">
    <name type="scientific">Stutzerimonas stutzeri</name>
    <name type="common">Pseudomonas stutzeri</name>
    <dbReference type="NCBI Taxonomy" id="316"/>
    <lineage>
        <taxon>Bacteria</taxon>
        <taxon>Pseudomonadati</taxon>
        <taxon>Pseudomonadota</taxon>
        <taxon>Gammaproteobacteria</taxon>
        <taxon>Pseudomonadales</taxon>
        <taxon>Pseudomonadaceae</taxon>
        <taxon>Stutzerimonas</taxon>
    </lineage>
</organism>
<gene>
    <name evidence="1" type="ORF">N5D09_02590</name>
</gene>
<dbReference type="EMBL" id="JAOCDG010000003">
    <property type="protein sequence ID" value="MDH0686973.1"/>
    <property type="molecule type" value="Genomic_DNA"/>
</dbReference>
<dbReference type="AlphaFoldDB" id="A0ABD4XVU7"/>
<dbReference type="RefSeq" id="WP_279648971.1">
    <property type="nucleotide sequence ID" value="NZ_JAOCDG010000003.1"/>
</dbReference>
<dbReference type="Proteomes" id="UP001161139">
    <property type="component" value="Unassembled WGS sequence"/>
</dbReference>
<reference evidence="1" key="1">
    <citation type="submission" date="2022-09" db="EMBL/GenBank/DDBJ databases">
        <title>Intensive care unit water sources are persistently colonized with multi-drug resistant bacteria and are the site of extensive horizontal gene transfer of antibiotic resistance genes.</title>
        <authorList>
            <person name="Diorio-Toth L."/>
        </authorList>
    </citation>
    <scope>NUCLEOTIDE SEQUENCE</scope>
    <source>
        <strain evidence="1">GD03864</strain>
    </source>
</reference>
<proteinExistence type="predicted"/>
<comment type="caution">
    <text evidence="1">The sequence shown here is derived from an EMBL/GenBank/DDBJ whole genome shotgun (WGS) entry which is preliminary data.</text>
</comment>
<protein>
    <submittedName>
        <fullName evidence="1">Uncharacterized protein</fullName>
    </submittedName>
</protein>
<name>A0ABD4XVU7_STUST</name>
<evidence type="ECO:0000313" key="1">
    <source>
        <dbReference type="EMBL" id="MDH0686973.1"/>
    </source>
</evidence>